<organism evidence="3 4">
    <name type="scientific">Globodera pallida</name>
    <name type="common">Potato cyst nematode worm</name>
    <name type="synonym">Heterodera pallida</name>
    <dbReference type="NCBI Taxonomy" id="36090"/>
    <lineage>
        <taxon>Eukaryota</taxon>
        <taxon>Metazoa</taxon>
        <taxon>Ecdysozoa</taxon>
        <taxon>Nematoda</taxon>
        <taxon>Chromadorea</taxon>
        <taxon>Rhabditida</taxon>
        <taxon>Tylenchina</taxon>
        <taxon>Tylenchomorpha</taxon>
        <taxon>Tylenchoidea</taxon>
        <taxon>Heteroderidae</taxon>
        <taxon>Heteroderinae</taxon>
        <taxon>Globodera</taxon>
    </lineage>
</organism>
<dbReference type="SUPFAM" id="SSF49599">
    <property type="entry name" value="TRAF domain-like"/>
    <property type="match status" value="1"/>
</dbReference>
<dbReference type="InterPro" id="IPR002083">
    <property type="entry name" value="MATH/TRAF_dom"/>
</dbReference>
<dbReference type="Proteomes" id="UP000050741">
    <property type="component" value="Unassembled WGS sequence"/>
</dbReference>
<accession>A0A183C4Z1</accession>
<name>A0A183C4Z1_GLOPA</name>
<dbReference type="Pfam" id="PF00917">
    <property type="entry name" value="MATH"/>
    <property type="match status" value="1"/>
</dbReference>
<feature type="domain" description="MATH" evidence="2">
    <location>
        <begin position="35"/>
        <end position="81"/>
    </location>
</feature>
<evidence type="ECO:0000313" key="3">
    <source>
        <dbReference type="Proteomes" id="UP000050741"/>
    </source>
</evidence>
<evidence type="ECO:0000313" key="4">
    <source>
        <dbReference type="WBParaSite" id="GPLIN_000793500"/>
    </source>
</evidence>
<keyword evidence="3" id="KW-1185">Reference proteome</keyword>
<reference evidence="4" key="2">
    <citation type="submission" date="2016-06" db="UniProtKB">
        <authorList>
            <consortium name="WormBaseParasite"/>
        </authorList>
    </citation>
    <scope>IDENTIFICATION</scope>
</reference>
<feature type="compositionally biased region" description="Polar residues" evidence="1">
    <location>
        <begin position="1"/>
        <end position="11"/>
    </location>
</feature>
<reference evidence="3" key="1">
    <citation type="submission" date="2014-05" db="EMBL/GenBank/DDBJ databases">
        <title>The genome and life-stage specific transcriptomes of Globodera pallida elucidate key aspects of plant parasitism by a cyst nematode.</title>
        <authorList>
            <person name="Cotton J.A."/>
            <person name="Lilley C.J."/>
            <person name="Jones L.M."/>
            <person name="Kikuchi T."/>
            <person name="Reid A.J."/>
            <person name="Thorpe P."/>
            <person name="Tsai I.J."/>
            <person name="Beasley H."/>
            <person name="Blok V."/>
            <person name="Cock P.J.A."/>
            <person name="Van den Akker S.E."/>
            <person name="Holroyd N."/>
            <person name="Hunt M."/>
            <person name="Mantelin S."/>
            <person name="Naghra H."/>
            <person name="Pain A."/>
            <person name="Palomares-Rius J.E."/>
            <person name="Zarowiecki M."/>
            <person name="Berriman M."/>
            <person name="Jones J.T."/>
            <person name="Urwin P.E."/>
        </authorList>
    </citation>
    <scope>NUCLEOTIDE SEQUENCE [LARGE SCALE GENOMIC DNA]</scope>
    <source>
        <strain evidence="3">Lindley</strain>
    </source>
</reference>
<dbReference type="AlphaFoldDB" id="A0A183C4Z1"/>
<dbReference type="Gene3D" id="2.60.210.10">
    <property type="entry name" value="Apoptosis, Tumor Necrosis Factor Receptor Associated Protein 2, Chain A"/>
    <property type="match status" value="1"/>
</dbReference>
<protein>
    <submittedName>
        <fullName evidence="4">MATH domain-containing protein</fullName>
    </submittedName>
</protein>
<feature type="region of interest" description="Disordered" evidence="1">
    <location>
        <begin position="1"/>
        <end position="21"/>
    </location>
</feature>
<sequence length="86" mass="9645">MELCKSQSSSNIGGGQTKDNKYKRSGQILFQMPKFKAFSKGRGSKTVFSAPVVYINGLPWRMLIKHFDDYVGIFLQCDGDETGGRF</sequence>
<proteinExistence type="predicted"/>
<evidence type="ECO:0000259" key="2">
    <source>
        <dbReference type="Pfam" id="PF00917"/>
    </source>
</evidence>
<dbReference type="InterPro" id="IPR008974">
    <property type="entry name" value="TRAF-like"/>
</dbReference>
<evidence type="ECO:0000256" key="1">
    <source>
        <dbReference type="SAM" id="MobiDB-lite"/>
    </source>
</evidence>
<dbReference type="WBParaSite" id="GPLIN_000793500">
    <property type="protein sequence ID" value="GPLIN_000793500"/>
    <property type="gene ID" value="GPLIN_000793500"/>
</dbReference>